<keyword evidence="3" id="KW-0203">Cytokinin biosynthesis</keyword>
<dbReference type="PANTHER" id="PTHR33347:SF31">
    <property type="entry name" value="PROTEIN SOB FIVE-LIKE 1"/>
    <property type="match status" value="1"/>
</dbReference>
<comment type="caution">
    <text evidence="8">The sequence shown here is derived from an EMBL/GenBank/DDBJ whole genome shotgun (WGS) entry which is preliminary data.</text>
</comment>
<evidence type="ECO:0000256" key="1">
    <source>
        <dbReference type="ARBA" id="ARBA00004496"/>
    </source>
</evidence>
<accession>A0A7J9EJA4</accession>
<keyword evidence="4" id="KW-0932">Cytokinin signaling pathway</keyword>
<dbReference type="PANTHER" id="PTHR33347">
    <property type="entry name" value="OSJNBA0091C07.3 PROTEIN"/>
    <property type="match status" value="1"/>
</dbReference>
<feature type="compositionally biased region" description="Basic and acidic residues" evidence="7">
    <location>
        <begin position="30"/>
        <end position="41"/>
    </location>
</feature>
<feature type="region of interest" description="Disordered" evidence="7">
    <location>
        <begin position="1"/>
        <end position="114"/>
    </location>
</feature>
<evidence type="ECO:0000256" key="7">
    <source>
        <dbReference type="SAM" id="MobiDB-lite"/>
    </source>
</evidence>
<keyword evidence="5" id="KW-0539">Nucleus</keyword>
<protein>
    <submittedName>
        <fullName evidence="8">Uncharacterized protein</fullName>
    </submittedName>
</protein>
<comment type="subcellular location">
    <subcellularLocation>
        <location evidence="1">Cytoplasm</location>
    </subcellularLocation>
</comment>
<dbReference type="GO" id="GO:0009736">
    <property type="term" value="P:cytokinin-activated signaling pathway"/>
    <property type="evidence" value="ECO:0007669"/>
    <property type="project" value="UniProtKB-KW"/>
</dbReference>
<dbReference type="GO" id="GO:0005737">
    <property type="term" value="C:cytoplasm"/>
    <property type="evidence" value="ECO:0007669"/>
    <property type="project" value="UniProtKB-SubCell"/>
</dbReference>
<keyword evidence="2" id="KW-0963">Cytoplasm</keyword>
<evidence type="ECO:0000256" key="4">
    <source>
        <dbReference type="ARBA" id="ARBA00022864"/>
    </source>
</evidence>
<feature type="compositionally biased region" description="Basic residues" evidence="7">
    <location>
        <begin position="105"/>
        <end position="114"/>
    </location>
</feature>
<evidence type="ECO:0000256" key="5">
    <source>
        <dbReference type="ARBA" id="ARBA00023242"/>
    </source>
</evidence>
<reference evidence="8 9" key="1">
    <citation type="journal article" date="2019" name="Genome Biol. Evol.">
        <title>Insights into the evolution of the New World diploid cottons (Gossypium, subgenus Houzingenia) based on genome sequencing.</title>
        <authorList>
            <person name="Grover C.E."/>
            <person name="Arick M.A. 2nd"/>
            <person name="Thrash A."/>
            <person name="Conover J.L."/>
            <person name="Sanders W.S."/>
            <person name="Peterson D.G."/>
            <person name="Frelichowski J.E."/>
            <person name="Scheffler J.A."/>
            <person name="Scheffler B.E."/>
            <person name="Wendel J.F."/>
        </authorList>
    </citation>
    <scope>NUCLEOTIDE SEQUENCE [LARGE SCALE GENOMIC DNA]</scope>
    <source>
        <strain evidence="8">8</strain>
        <tissue evidence="8">Leaf</tissue>
    </source>
</reference>
<sequence>MESSKIYGGIEECHSSESGWTMYIGSPIHGGDDSGDGHSEKADDEGVYGVDNHADEEADSDDSMASDASSGPSHKGHRGTTTLYFKHDEEEEEDEDERNFFSGKKDRKSKEKKHKVRQSIWLLFQILAPHAFSLVFQAKMFYQNSA</sequence>
<evidence type="ECO:0000313" key="8">
    <source>
        <dbReference type="EMBL" id="MBA0773103.1"/>
    </source>
</evidence>
<evidence type="ECO:0000256" key="6">
    <source>
        <dbReference type="ARBA" id="ARBA00024199"/>
    </source>
</evidence>
<organism evidence="8 9">
    <name type="scientific">Gossypium trilobum</name>
    <dbReference type="NCBI Taxonomy" id="34281"/>
    <lineage>
        <taxon>Eukaryota</taxon>
        <taxon>Viridiplantae</taxon>
        <taxon>Streptophyta</taxon>
        <taxon>Embryophyta</taxon>
        <taxon>Tracheophyta</taxon>
        <taxon>Spermatophyta</taxon>
        <taxon>Magnoliopsida</taxon>
        <taxon>eudicotyledons</taxon>
        <taxon>Gunneridae</taxon>
        <taxon>Pentapetalae</taxon>
        <taxon>rosids</taxon>
        <taxon>malvids</taxon>
        <taxon>Malvales</taxon>
        <taxon>Malvaceae</taxon>
        <taxon>Malvoideae</taxon>
        <taxon>Gossypium</taxon>
    </lineage>
</organism>
<dbReference type="GO" id="GO:0009691">
    <property type="term" value="P:cytokinin biosynthetic process"/>
    <property type="evidence" value="ECO:0007669"/>
    <property type="project" value="UniProtKB-KW"/>
</dbReference>
<dbReference type="InterPro" id="IPR044670">
    <property type="entry name" value="SOFL"/>
</dbReference>
<gene>
    <name evidence="8" type="ORF">Gotri_008404</name>
</gene>
<evidence type="ECO:0000313" key="9">
    <source>
        <dbReference type="Proteomes" id="UP000593568"/>
    </source>
</evidence>
<feature type="compositionally biased region" description="Acidic residues" evidence="7">
    <location>
        <begin position="54"/>
        <end position="64"/>
    </location>
</feature>
<proteinExistence type="inferred from homology"/>
<comment type="similarity">
    <text evidence="6">Belongs to the SOFL plant protein family.</text>
</comment>
<evidence type="ECO:0000256" key="3">
    <source>
        <dbReference type="ARBA" id="ARBA00022712"/>
    </source>
</evidence>
<name>A0A7J9EJA4_9ROSI</name>
<dbReference type="AlphaFoldDB" id="A0A7J9EJA4"/>
<evidence type="ECO:0000256" key="2">
    <source>
        <dbReference type="ARBA" id="ARBA00022490"/>
    </source>
</evidence>
<dbReference type="Proteomes" id="UP000593568">
    <property type="component" value="Unassembled WGS sequence"/>
</dbReference>
<keyword evidence="9" id="KW-1185">Reference proteome</keyword>
<dbReference type="EMBL" id="JABEZW010000008">
    <property type="protein sequence ID" value="MBA0773103.1"/>
    <property type="molecule type" value="Genomic_DNA"/>
</dbReference>